<reference evidence="2" key="1">
    <citation type="submission" date="2019-07" db="EMBL/GenBank/DDBJ databases">
        <authorList>
            <person name="Palmer J.M."/>
        </authorList>
    </citation>
    <scope>NUCLEOTIDE SEQUENCE</scope>
    <source>
        <strain evidence="2">PC9</strain>
    </source>
</reference>
<dbReference type="VEuPathDB" id="FungiDB:PC9H_004651"/>
<keyword evidence="3" id="KW-1185">Reference proteome</keyword>
<name>A0A8H6ZYD1_PLEOS</name>
<sequence>MAATLTIPTVRWSYYTSYESRGAQGSHGRNGLEQLTSVLVTERHWKRSNLVLKYSSLVHRSTDGALPTPSCLFALKHEGDDGQNAISSEEEMDTTPRTSKRRAVKQVVVSSDDESEDILESHRLGNRFIGSPGNEVRCLGTLCYYEQLSYVLLHIEAADNSHDERVFRDTDV</sequence>
<dbReference type="Proteomes" id="UP000623687">
    <property type="component" value="Unassembled WGS sequence"/>
</dbReference>
<comment type="caution">
    <text evidence="2">The sequence shown here is derived from an EMBL/GenBank/DDBJ whole genome shotgun (WGS) entry which is preliminary data.</text>
</comment>
<dbReference type="RefSeq" id="XP_036632736.1">
    <property type="nucleotide sequence ID" value="XM_036774234.1"/>
</dbReference>
<evidence type="ECO:0000313" key="3">
    <source>
        <dbReference type="Proteomes" id="UP000623687"/>
    </source>
</evidence>
<dbReference type="AlphaFoldDB" id="A0A8H6ZYD1"/>
<proteinExistence type="predicted"/>
<accession>A0A8H6ZYD1</accession>
<dbReference type="EMBL" id="JACETU010000003">
    <property type="protein sequence ID" value="KAF7432709.1"/>
    <property type="molecule type" value="Genomic_DNA"/>
</dbReference>
<dbReference type="GeneID" id="59374469"/>
<protein>
    <submittedName>
        <fullName evidence="2">Uncharacterized protein</fullName>
    </submittedName>
</protein>
<evidence type="ECO:0000313" key="2">
    <source>
        <dbReference type="EMBL" id="KAF7432709.1"/>
    </source>
</evidence>
<gene>
    <name evidence="2" type="ORF">PC9H_004651</name>
</gene>
<feature type="region of interest" description="Disordered" evidence="1">
    <location>
        <begin position="82"/>
        <end position="104"/>
    </location>
</feature>
<evidence type="ECO:0000256" key="1">
    <source>
        <dbReference type="SAM" id="MobiDB-lite"/>
    </source>
</evidence>
<organism evidence="2 3">
    <name type="scientific">Pleurotus ostreatus</name>
    <name type="common">Oyster mushroom</name>
    <name type="synonym">White-rot fungus</name>
    <dbReference type="NCBI Taxonomy" id="5322"/>
    <lineage>
        <taxon>Eukaryota</taxon>
        <taxon>Fungi</taxon>
        <taxon>Dikarya</taxon>
        <taxon>Basidiomycota</taxon>
        <taxon>Agaricomycotina</taxon>
        <taxon>Agaricomycetes</taxon>
        <taxon>Agaricomycetidae</taxon>
        <taxon>Agaricales</taxon>
        <taxon>Pleurotineae</taxon>
        <taxon>Pleurotaceae</taxon>
        <taxon>Pleurotus</taxon>
    </lineage>
</organism>